<feature type="region of interest" description="Disordered" evidence="1">
    <location>
        <begin position="70"/>
        <end position="131"/>
    </location>
</feature>
<dbReference type="InterPro" id="IPR042201">
    <property type="entry name" value="FH2_Formin_sf"/>
</dbReference>
<name>A0A1A8AW46_NOTFU</name>
<dbReference type="PANTHER" id="PTHR46345">
    <property type="entry name" value="INVERTED FORMIN-2"/>
    <property type="match status" value="1"/>
</dbReference>
<sequence length="155" mass="17463">MNLVHYVVMQAEKADGALLQFPEQLKHIEAAARINKGDIDAEFERQLTFDEETQRYSDDPTNEDLVKFLLGSQTSSKRTPVRRHTMPTNVAQEKEQQCNQRSRSTAKSPNHLAQVKESQLKQAVGPKPVFDFNDASHYLQKSCGQDQSSSSAGEK</sequence>
<proteinExistence type="predicted"/>
<dbReference type="AlphaFoldDB" id="A0A1A8AW46"/>
<feature type="compositionally biased region" description="Polar residues" evidence="1">
    <location>
        <begin position="86"/>
        <end position="108"/>
    </location>
</feature>
<gene>
    <name evidence="2" type="primary">AL935181.3</name>
</gene>
<protein>
    <submittedName>
        <fullName evidence="2">Uncharacterized protein</fullName>
    </submittedName>
</protein>
<dbReference type="PANTHER" id="PTHR46345:SF7">
    <property type="entry name" value="FH2 DOMAIN CONTAINING 3-RELATED"/>
    <property type="match status" value="1"/>
</dbReference>
<reference evidence="2" key="1">
    <citation type="submission" date="2016-05" db="EMBL/GenBank/DDBJ databases">
        <authorList>
            <person name="Lavstsen T."/>
            <person name="Jespersen J.S."/>
        </authorList>
    </citation>
    <scope>NUCLEOTIDE SEQUENCE</scope>
    <source>
        <tissue evidence="2">Brain</tissue>
    </source>
</reference>
<evidence type="ECO:0000313" key="2">
    <source>
        <dbReference type="EMBL" id="SBP58913.1"/>
    </source>
</evidence>
<evidence type="ECO:0000256" key="1">
    <source>
        <dbReference type="SAM" id="MobiDB-lite"/>
    </source>
</evidence>
<reference evidence="2" key="2">
    <citation type="submission" date="2016-06" db="EMBL/GenBank/DDBJ databases">
        <title>The genome of a short-lived fish provides insights into sex chromosome evolution and the genetic control of aging.</title>
        <authorList>
            <person name="Reichwald K."/>
            <person name="Felder M."/>
            <person name="Petzold A."/>
            <person name="Koch P."/>
            <person name="Groth M."/>
            <person name="Platzer M."/>
        </authorList>
    </citation>
    <scope>NUCLEOTIDE SEQUENCE</scope>
    <source>
        <tissue evidence="2">Brain</tissue>
    </source>
</reference>
<accession>A0A1A8AW46</accession>
<feature type="non-terminal residue" evidence="2">
    <location>
        <position position="155"/>
    </location>
</feature>
<dbReference type="Gene3D" id="1.20.58.2220">
    <property type="entry name" value="Formin, FH2 domain"/>
    <property type="match status" value="1"/>
</dbReference>
<dbReference type="EMBL" id="HADY01020428">
    <property type="protein sequence ID" value="SBP58913.1"/>
    <property type="molecule type" value="Transcribed_RNA"/>
</dbReference>
<dbReference type="SUPFAM" id="SSF101447">
    <property type="entry name" value="Formin homology 2 domain (FH2 domain)"/>
    <property type="match status" value="1"/>
</dbReference>
<organism evidence="2">
    <name type="scientific">Nothobranchius furzeri</name>
    <name type="common">Turquoise killifish</name>
    <dbReference type="NCBI Taxonomy" id="105023"/>
    <lineage>
        <taxon>Eukaryota</taxon>
        <taxon>Metazoa</taxon>
        <taxon>Chordata</taxon>
        <taxon>Craniata</taxon>
        <taxon>Vertebrata</taxon>
        <taxon>Euteleostomi</taxon>
        <taxon>Actinopterygii</taxon>
        <taxon>Neopterygii</taxon>
        <taxon>Teleostei</taxon>
        <taxon>Neoteleostei</taxon>
        <taxon>Acanthomorphata</taxon>
        <taxon>Ovalentaria</taxon>
        <taxon>Atherinomorphae</taxon>
        <taxon>Cyprinodontiformes</taxon>
        <taxon>Nothobranchiidae</taxon>
        <taxon>Nothobranchius</taxon>
    </lineage>
</organism>